<dbReference type="GO" id="GO:0016020">
    <property type="term" value="C:membrane"/>
    <property type="evidence" value="ECO:0007669"/>
    <property type="project" value="UniProtKB-SubCell"/>
</dbReference>
<dbReference type="GO" id="GO:0005516">
    <property type="term" value="F:calmodulin binding"/>
    <property type="evidence" value="ECO:0007669"/>
    <property type="project" value="InterPro"/>
</dbReference>
<dbReference type="Proteomes" id="UP000038040">
    <property type="component" value="Unplaced"/>
</dbReference>
<feature type="domain" description="Calmodulin-binding" evidence="9">
    <location>
        <begin position="333"/>
        <end position="408"/>
    </location>
</feature>
<organism evidence="11 13">
    <name type="scientific">Dracunculus medinensis</name>
    <name type="common">Guinea worm</name>
    <dbReference type="NCBI Taxonomy" id="318479"/>
    <lineage>
        <taxon>Eukaryota</taxon>
        <taxon>Metazoa</taxon>
        <taxon>Ecdysozoa</taxon>
        <taxon>Nematoda</taxon>
        <taxon>Chromadorea</taxon>
        <taxon>Rhabditida</taxon>
        <taxon>Spirurina</taxon>
        <taxon>Dracunculoidea</taxon>
        <taxon>Dracunculidae</taxon>
        <taxon>Dracunculus</taxon>
    </lineage>
</organism>
<dbReference type="InterPro" id="IPR013099">
    <property type="entry name" value="K_chnl_dom"/>
</dbReference>
<dbReference type="InterPro" id="IPR004178">
    <property type="entry name" value="CaM-bd_dom"/>
</dbReference>
<evidence type="ECO:0000313" key="13">
    <source>
        <dbReference type="WBParaSite" id="DME_0000452801-mRNA-1"/>
    </source>
</evidence>
<dbReference type="EMBL" id="UYYG01001168">
    <property type="protein sequence ID" value="VDN58438.1"/>
    <property type="molecule type" value="Genomic_DNA"/>
</dbReference>
<evidence type="ECO:0000256" key="4">
    <source>
        <dbReference type="ARBA" id="ARBA00022989"/>
    </source>
</evidence>
<dbReference type="WBParaSite" id="DME_0000452801-mRNA-1">
    <property type="protein sequence ID" value="DME_0000452801-mRNA-1"/>
    <property type="gene ID" value="DME_0000452801"/>
</dbReference>
<accession>A0A0N4UBF2</accession>
<evidence type="ECO:0000259" key="9">
    <source>
        <dbReference type="SMART" id="SM01053"/>
    </source>
</evidence>
<dbReference type="GO" id="GO:0016286">
    <property type="term" value="F:small conductance calcium-activated potassium channel activity"/>
    <property type="evidence" value="ECO:0007669"/>
    <property type="project" value="InterPro"/>
</dbReference>
<evidence type="ECO:0000256" key="3">
    <source>
        <dbReference type="ARBA" id="ARBA00022692"/>
    </source>
</evidence>
<proteinExistence type="predicted"/>
<gene>
    <name evidence="10" type="ORF">DME_LOCUS8411</name>
</gene>
<protein>
    <submittedName>
        <fullName evidence="13">CaMBD domain-containing protein</fullName>
    </submittedName>
</protein>
<evidence type="ECO:0000256" key="6">
    <source>
        <dbReference type="ARBA" id="ARBA00023136"/>
    </source>
</evidence>
<dbReference type="Gene3D" id="1.10.287.70">
    <property type="match status" value="2"/>
</dbReference>
<evidence type="ECO:0000256" key="8">
    <source>
        <dbReference type="SAM" id="Phobius"/>
    </source>
</evidence>
<evidence type="ECO:0000256" key="2">
    <source>
        <dbReference type="ARBA" id="ARBA00022448"/>
    </source>
</evidence>
<dbReference type="Pfam" id="PF07885">
    <property type="entry name" value="Ion_trans_2"/>
    <property type="match status" value="1"/>
</dbReference>
<dbReference type="SMART" id="SM01053">
    <property type="entry name" value="CaMBD"/>
    <property type="match status" value="1"/>
</dbReference>
<keyword evidence="4 8" id="KW-1133">Transmembrane helix</keyword>
<dbReference type="SUPFAM" id="SSF81327">
    <property type="entry name" value="Small-conductance potassium channel"/>
    <property type="match status" value="1"/>
</dbReference>
<dbReference type="InterPro" id="IPR015449">
    <property type="entry name" value="K_chnl_Ca-activ_SK"/>
</dbReference>
<sequence length="413" mass="47729">MVISLSALINSVNPTATTINVELSEKFMKSVDIKSCSRTVGKDLEKSVRYNGGYGLAVNETAVKLIYRLRSELLKKRVEINYRCLVLAMIGIFAMVIDNELTSQFVFGISKLAVFDCGADDWRTVFSCERFFQILLELLICVVCPFPGTGSIEWTFIETSGSHSTRRRGETSIFYEEVPLDTVLSLFMLFRTYLITRFMVLRSKQFQDASTRTLAALNRIKVNFSFVMKSIIDQHPIKFLTIFTFVFWMTTAWIFAQCERKVNNWHKYRDKFAAITFMLNGYGDIVPQTHCGRVVAITVGVVGAIVSSILIAVISKKIHLSQGQRNVNNFMNDSRLINEHKNAAARVLQHTWHIHKSIQRNDKDDKLRIYQRKFIHSIRQFRHLKNKIRIFNDSCNESIRHLCKVIFQIFLKF</sequence>
<keyword evidence="3 8" id="KW-0812">Transmembrane</keyword>
<name>A0A0N4UBF2_DRAME</name>
<reference evidence="10 12" key="2">
    <citation type="submission" date="2018-11" db="EMBL/GenBank/DDBJ databases">
        <authorList>
            <consortium name="Pathogen Informatics"/>
        </authorList>
    </citation>
    <scope>NUCLEOTIDE SEQUENCE [LARGE SCALE GENOMIC DNA]</scope>
</reference>
<dbReference type="PANTHER" id="PTHR10153">
    <property type="entry name" value="SMALL CONDUCTANCE CALCIUM-ACTIVATED POTASSIUM CHANNEL"/>
    <property type="match status" value="1"/>
</dbReference>
<dbReference type="SUPFAM" id="SSF81324">
    <property type="entry name" value="Voltage-gated potassium channels"/>
    <property type="match status" value="1"/>
</dbReference>
<evidence type="ECO:0000313" key="10">
    <source>
        <dbReference type="EMBL" id="VDN58438.1"/>
    </source>
</evidence>
<keyword evidence="5" id="KW-0406">Ion transport</keyword>
<dbReference type="InterPro" id="IPR036122">
    <property type="entry name" value="CaM-bd_dom_sf"/>
</dbReference>
<feature type="transmembrane region" description="Helical" evidence="8">
    <location>
        <begin position="237"/>
        <end position="256"/>
    </location>
</feature>
<keyword evidence="7" id="KW-0407">Ion channel</keyword>
<dbReference type="Proteomes" id="UP000274756">
    <property type="component" value="Unassembled WGS sequence"/>
</dbReference>
<evidence type="ECO:0000313" key="11">
    <source>
        <dbReference type="Proteomes" id="UP000038040"/>
    </source>
</evidence>
<dbReference type="Pfam" id="PF02888">
    <property type="entry name" value="CaMBD"/>
    <property type="match status" value="1"/>
</dbReference>
<keyword evidence="6 8" id="KW-0472">Membrane</keyword>
<feature type="transmembrane region" description="Helical" evidence="8">
    <location>
        <begin position="80"/>
        <end position="97"/>
    </location>
</feature>
<evidence type="ECO:0000313" key="12">
    <source>
        <dbReference type="Proteomes" id="UP000274756"/>
    </source>
</evidence>
<keyword evidence="2" id="KW-0813">Transport</keyword>
<feature type="transmembrane region" description="Helical" evidence="8">
    <location>
        <begin position="182"/>
        <end position="200"/>
    </location>
</feature>
<keyword evidence="12" id="KW-1185">Reference proteome</keyword>
<dbReference type="OrthoDB" id="73653at2759"/>
<dbReference type="Pfam" id="PF03530">
    <property type="entry name" value="SK_channel"/>
    <property type="match status" value="1"/>
</dbReference>
<evidence type="ECO:0000256" key="7">
    <source>
        <dbReference type="ARBA" id="ARBA00023303"/>
    </source>
</evidence>
<evidence type="ECO:0000256" key="5">
    <source>
        <dbReference type="ARBA" id="ARBA00023065"/>
    </source>
</evidence>
<dbReference type="AlphaFoldDB" id="A0A0N4UBF2"/>
<dbReference type="STRING" id="318479.A0A0N4UBF2"/>
<comment type="subcellular location">
    <subcellularLocation>
        <location evidence="1">Membrane</location>
        <topology evidence="1">Multi-pass membrane protein</topology>
    </subcellularLocation>
</comment>
<evidence type="ECO:0000256" key="1">
    <source>
        <dbReference type="ARBA" id="ARBA00004141"/>
    </source>
</evidence>
<reference evidence="13" key="1">
    <citation type="submission" date="2017-02" db="UniProtKB">
        <authorList>
            <consortium name="WormBaseParasite"/>
        </authorList>
    </citation>
    <scope>IDENTIFICATION</scope>
</reference>
<feature type="transmembrane region" description="Helical" evidence="8">
    <location>
        <begin position="294"/>
        <end position="315"/>
    </location>
</feature>